<dbReference type="Pfam" id="PF05925">
    <property type="entry name" value="IpgD"/>
    <property type="match status" value="1"/>
</dbReference>
<dbReference type="InterPro" id="IPR008108">
    <property type="entry name" value="IpgD/SopB"/>
</dbReference>
<keyword evidence="4" id="KW-0378">Hydrolase</keyword>
<evidence type="ECO:0000313" key="6">
    <source>
        <dbReference type="EMBL" id="MBF4377059.1"/>
    </source>
</evidence>
<comment type="similarity">
    <text evidence="2">Belongs to the phosphatase IpgD/SopB family.</text>
</comment>
<accession>A0ABR9ZF25</accession>
<dbReference type="Proteomes" id="UP000726136">
    <property type="component" value="Unassembled WGS sequence"/>
</dbReference>
<evidence type="ECO:0000256" key="5">
    <source>
        <dbReference type="ARBA" id="ARBA00023026"/>
    </source>
</evidence>
<reference evidence="6 7" key="1">
    <citation type="journal article" date="2021" name="PeerJ">
        <title>Analysis of 44 Vibrio anguillarum genomes reveals high genetic diversity.</title>
        <authorList>
            <person name="Hansen M.J."/>
            <person name="Dalsgaard I."/>
        </authorList>
    </citation>
    <scope>NUCLEOTIDE SEQUENCE [LARGE SCALE GENOMIC DNA]</scope>
    <source>
        <strain evidence="6 7">040915-1/1B</strain>
    </source>
</reference>
<name>A0ABR9ZF25_VIBAN</name>
<sequence length="54" mass="5992">LQIQESNTGGAQGNKVCTKTPWMLSSAELSLKRKRIGDRDAWKKIKGLSNFVNS</sequence>
<gene>
    <name evidence="6" type="ORF">EAY46_29225</name>
</gene>
<proteinExistence type="inferred from homology"/>
<organism evidence="6 7">
    <name type="scientific">Vibrio anguillarum</name>
    <name type="common">Listonella anguillarum</name>
    <dbReference type="NCBI Taxonomy" id="55601"/>
    <lineage>
        <taxon>Bacteria</taxon>
        <taxon>Pseudomonadati</taxon>
        <taxon>Pseudomonadota</taxon>
        <taxon>Gammaproteobacteria</taxon>
        <taxon>Vibrionales</taxon>
        <taxon>Vibrionaceae</taxon>
        <taxon>Vibrio</taxon>
    </lineage>
</organism>
<keyword evidence="5" id="KW-0843">Virulence</keyword>
<protein>
    <submittedName>
        <fullName evidence="6">Inositol phosphate phosphatase ipgD domain protein</fullName>
    </submittedName>
</protein>
<comment type="subcellular location">
    <subcellularLocation>
        <location evidence="1">Secreted</location>
    </subcellularLocation>
</comment>
<dbReference type="EMBL" id="RDPI01001362">
    <property type="protein sequence ID" value="MBF4377059.1"/>
    <property type="molecule type" value="Genomic_DNA"/>
</dbReference>
<comment type="caution">
    <text evidence="6">The sequence shown here is derived from an EMBL/GenBank/DDBJ whole genome shotgun (WGS) entry which is preliminary data.</text>
</comment>
<keyword evidence="3" id="KW-0964">Secreted</keyword>
<keyword evidence="7" id="KW-1185">Reference proteome</keyword>
<feature type="non-terminal residue" evidence="6">
    <location>
        <position position="1"/>
    </location>
</feature>
<evidence type="ECO:0000256" key="4">
    <source>
        <dbReference type="ARBA" id="ARBA00022801"/>
    </source>
</evidence>
<evidence type="ECO:0000256" key="1">
    <source>
        <dbReference type="ARBA" id="ARBA00004613"/>
    </source>
</evidence>
<evidence type="ECO:0000313" key="7">
    <source>
        <dbReference type="Proteomes" id="UP000726136"/>
    </source>
</evidence>
<evidence type="ECO:0000256" key="3">
    <source>
        <dbReference type="ARBA" id="ARBA00022525"/>
    </source>
</evidence>
<evidence type="ECO:0000256" key="2">
    <source>
        <dbReference type="ARBA" id="ARBA00009007"/>
    </source>
</evidence>